<dbReference type="CDD" id="cd07971">
    <property type="entry name" value="OBF_DNA_ligase_LigD"/>
    <property type="match status" value="1"/>
</dbReference>
<dbReference type="Gene3D" id="2.40.50.140">
    <property type="entry name" value="Nucleic acid-binding proteins"/>
    <property type="match status" value="1"/>
</dbReference>
<dbReference type="InterPro" id="IPR014146">
    <property type="entry name" value="LigD_ligase_dom"/>
</dbReference>
<evidence type="ECO:0000256" key="4">
    <source>
        <dbReference type="ARBA" id="ARBA00034003"/>
    </source>
</evidence>
<dbReference type="PROSITE" id="PS50160">
    <property type="entry name" value="DNA_LIGASE_A3"/>
    <property type="match status" value="1"/>
</dbReference>
<keyword evidence="3 6" id="KW-0436">Ligase</keyword>
<evidence type="ECO:0000256" key="1">
    <source>
        <dbReference type="ARBA" id="ARBA00007572"/>
    </source>
</evidence>
<feature type="domain" description="ATP-dependent DNA ligase family profile" evidence="5">
    <location>
        <begin position="103"/>
        <end position="230"/>
    </location>
</feature>
<keyword evidence="7" id="KW-1185">Reference proteome</keyword>
<dbReference type="SUPFAM" id="SSF56091">
    <property type="entry name" value="DNA ligase/mRNA capping enzyme, catalytic domain"/>
    <property type="match status" value="1"/>
</dbReference>
<evidence type="ECO:0000256" key="2">
    <source>
        <dbReference type="ARBA" id="ARBA00012727"/>
    </source>
</evidence>
<proteinExistence type="inferred from homology"/>
<dbReference type="InterPro" id="IPR012309">
    <property type="entry name" value="DNA_ligase_ATP-dep_C"/>
</dbReference>
<dbReference type="EMBL" id="JAUSUT010000001">
    <property type="protein sequence ID" value="MDQ0377939.1"/>
    <property type="molecule type" value="Genomic_DNA"/>
</dbReference>
<dbReference type="RefSeq" id="WP_306990544.1">
    <property type="nucleotide sequence ID" value="NZ_JAUSUT010000001.1"/>
</dbReference>
<dbReference type="InterPro" id="IPR050191">
    <property type="entry name" value="ATP-dep_DNA_ligase"/>
</dbReference>
<dbReference type="Gene3D" id="3.30.470.30">
    <property type="entry name" value="DNA ligase/mRNA capping enzyme"/>
    <property type="match status" value="1"/>
</dbReference>
<dbReference type="EC" id="6.5.1.1" evidence="2"/>
<evidence type="ECO:0000313" key="7">
    <source>
        <dbReference type="Proteomes" id="UP001229651"/>
    </source>
</evidence>
<dbReference type="NCBIfam" id="TIGR02779">
    <property type="entry name" value="NHEJ_ligase_lig"/>
    <property type="match status" value="1"/>
</dbReference>
<dbReference type="Proteomes" id="UP001229651">
    <property type="component" value="Unassembled WGS sequence"/>
</dbReference>
<dbReference type="InterPro" id="IPR016059">
    <property type="entry name" value="DNA_ligase_ATP-dep_CS"/>
</dbReference>
<dbReference type="Pfam" id="PF04679">
    <property type="entry name" value="DNA_ligase_A_C"/>
    <property type="match status" value="1"/>
</dbReference>
<dbReference type="GO" id="GO:0003910">
    <property type="term" value="F:DNA ligase (ATP) activity"/>
    <property type="evidence" value="ECO:0007669"/>
    <property type="project" value="UniProtKB-EC"/>
</dbReference>
<sequence length="322" mass="35875">MTLPAPVAPMLATPGQPPAGPGWAFEWKWDGVRAMVAVDTGGVVARSRNLRDITSSYPELRVLPELVDRPLLLDGELVTLDDRGRPDFGRLQSRMHVARPRPELLESHPVAFFVFDLLHDSGRDLTREPYEDRRGQLAELALDAPPTIRVPDHYLGDEVTGPDLLEIASQSGLEGIVAKRVSSPYAPGRRSRDWIKTPLRQTQEVIIGGWVPGEGRRAGTLGALLLGVQDDQGQLVYVGHVGTGFTDQVLGEMRDRLAPLARQVSPFEVPVPREFARRARWVEPVLVGEVEHRQWTGDNRLRHPSWRGLRPDRDPAEIRRAG</sequence>
<dbReference type="InterPro" id="IPR012310">
    <property type="entry name" value="DNA_ligase_ATP-dep_cent"/>
</dbReference>
<evidence type="ECO:0000313" key="6">
    <source>
        <dbReference type="EMBL" id="MDQ0377939.1"/>
    </source>
</evidence>
<reference evidence="6 7" key="1">
    <citation type="submission" date="2023-07" db="EMBL/GenBank/DDBJ databases">
        <title>Sequencing the genomes of 1000 actinobacteria strains.</title>
        <authorList>
            <person name="Klenk H.-P."/>
        </authorList>
    </citation>
    <scope>NUCLEOTIDE SEQUENCE [LARGE SCALE GENOMIC DNA]</scope>
    <source>
        <strain evidence="6 7">DSM 45805</strain>
    </source>
</reference>
<dbReference type="Gene3D" id="3.30.1490.70">
    <property type="match status" value="1"/>
</dbReference>
<dbReference type="CDD" id="cd07906">
    <property type="entry name" value="Adenylation_DNA_ligase_LigD_LigC"/>
    <property type="match status" value="1"/>
</dbReference>
<evidence type="ECO:0000259" key="5">
    <source>
        <dbReference type="PROSITE" id="PS50160"/>
    </source>
</evidence>
<dbReference type="PANTHER" id="PTHR45674:SF4">
    <property type="entry name" value="DNA LIGASE 1"/>
    <property type="match status" value="1"/>
</dbReference>
<comment type="similarity">
    <text evidence="1">Belongs to the ATP-dependent DNA ligase family.</text>
</comment>
<gene>
    <name evidence="6" type="ORF">FB470_001933</name>
</gene>
<comment type="catalytic activity">
    <reaction evidence="4">
        <text>ATP + (deoxyribonucleotide)n-3'-hydroxyl + 5'-phospho-(deoxyribonucleotide)m = (deoxyribonucleotide)n+m + AMP + diphosphate.</text>
        <dbReference type="EC" id="6.5.1.1"/>
    </reaction>
</comment>
<protein>
    <recommendedName>
        <fullName evidence="2">DNA ligase (ATP)</fullName>
        <ecNumber evidence="2">6.5.1.1</ecNumber>
    </recommendedName>
</protein>
<name>A0ABU0ERM7_9PSEU</name>
<dbReference type="PANTHER" id="PTHR45674">
    <property type="entry name" value="DNA LIGASE 1/3 FAMILY MEMBER"/>
    <property type="match status" value="1"/>
</dbReference>
<dbReference type="SUPFAM" id="SSF50249">
    <property type="entry name" value="Nucleic acid-binding proteins"/>
    <property type="match status" value="1"/>
</dbReference>
<comment type="caution">
    <text evidence="6">The sequence shown here is derived from an EMBL/GenBank/DDBJ whole genome shotgun (WGS) entry which is preliminary data.</text>
</comment>
<accession>A0ABU0ERM7</accession>
<organism evidence="6 7">
    <name type="scientific">Amycolatopsis thermophila</name>
    <dbReference type="NCBI Taxonomy" id="206084"/>
    <lineage>
        <taxon>Bacteria</taxon>
        <taxon>Bacillati</taxon>
        <taxon>Actinomycetota</taxon>
        <taxon>Actinomycetes</taxon>
        <taxon>Pseudonocardiales</taxon>
        <taxon>Pseudonocardiaceae</taxon>
        <taxon>Amycolatopsis</taxon>
    </lineage>
</organism>
<evidence type="ECO:0000256" key="3">
    <source>
        <dbReference type="ARBA" id="ARBA00022598"/>
    </source>
</evidence>
<dbReference type="PROSITE" id="PS00697">
    <property type="entry name" value="DNA_LIGASE_A1"/>
    <property type="match status" value="1"/>
</dbReference>
<dbReference type="Pfam" id="PF01068">
    <property type="entry name" value="DNA_ligase_A_M"/>
    <property type="match status" value="1"/>
</dbReference>
<dbReference type="InterPro" id="IPR012340">
    <property type="entry name" value="NA-bd_OB-fold"/>
</dbReference>